<feature type="transmembrane region" description="Helical" evidence="1">
    <location>
        <begin position="21"/>
        <end position="40"/>
    </location>
</feature>
<dbReference type="EMBL" id="REGN01007517">
    <property type="protein sequence ID" value="RNA06031.1"/>
    <property type="molecule type" value="Genomic_DNA"/>
</dbReference>
<evidence type="ECO:0000313" key="2">
    <source>
        <dbReference type="EMBL" id="RNA06031.1"/>
    </source>
</evidence>
<dbReference type="Proteomes" id="UP000276133">
    <property type="component" value="Unassembled WGS sequence"/>
</dbReference>
<gene>
    <name evidence="2" type="ORF">BpHYR1_007732</name>
</gene>
<keyword evidence="1" id="KW-0472">Membrane</keyword>
<evidence type="ECO:0000256" key="1">
    <source>
        <dbReference type="SAM" id="Phobius"/>
    </source>
</evidence>
<dbReference type="AlphaFoldDB" id="A0A3M7Q4V0"/>
<reference evidence="2 3" key="1">
    <citation type="journal article" date="2018" name="Sci. Rep.">
        <title>Genomic signatures of local adaptation to the degree of environmental predictability in rotifers.</title>
        <authorList>
            <person name="Franch-Gras L."/>
            <person name="Hahn C."/>
            <person name="Garcia-Roger E.M."/>
            <person name="Carmona M.J."/>
            <person name="Serra M."/>
            <person name="Gomez A."/>
        </authorList>
    </citation>
    <scope>NUCLEOTIDE SEQUENCE [LARGE SCALE GENOMIC DNA]</scope>
    <source>
        <strain evidence="2">HYR1</strain>
    </source>
</reference>
<protein>
    <submittedName>
        <fullName evidence="2">Uncharacterized protein</fullName>
    </submittedName>
</protein>
<keyword evidence="1" id="KW-1133">Transmembrane helix</keyword>
<name>A0A3M7Q4V0_BRAPC</name>
<proteinExistence type="predicted"/>
<sequence>MFFETIRSYIIWIEMFRLMQWSSLDAVIIVPLIFIIPQGTGSKTETDLFFFVFNYDLLKQNRNKLKIKQIMFNKV</sequence>
<comment type="caution">
    <text evidence="2">The sequence shown here is derived from an EMBL/GenBank/DDBJ whole genome shotgun (WGS) entry which is preliminary data.</text>
</comment>
<keyword evidence="3" id="KW-1185">Reference proteome</keyword>
<keyword evidence="1" id="KW-0812">Transmembrane</keyword>
<accession>A0A3M7Q4V0</accession>
<organism evidence="2 3">
    <name type="scientific">Brachionus plicatilis</name>
    <name type="common">Marine rotifer</name>
    <name type="synonym">Brachionus muelleri</name>
    <dbReference type="NCBI Taxonomy" id="10195"/>
    <lineage>
        <taxon>Eukaryota</taxon>
        <taxon>Metazoa</taxon>
        <taxon>Spiralia</taxon>
        <taxon>Gnathifera</taxon>
        <taxon>Rotifera</taxon>
        <taxon>Eurotatoria</taxon>
        <taxon>Monogononta</taxon>
        <taxon>Pseudotrocha</taxon>
        <taxon>Ploima</taxon>
        <taxon>Brachionidae</taxon>
        <taxon>Brachionus</taxon>
    </lineage>
</organism>
<evidence type="ECO:0000313" key="3">
    <source>
        <dbReference type="Proteomes" id="UP000276133"/>
    </source>
</evidence>